<dbReference type="InterPro" id="IPR044925">
    <property type="entry name" value="His-Me_finger_sf"/>
</dbReference>
<organism evidence="1 2">
    <name type="scientific">Heyndrickxia oleronia</name>
    <dbReference type="NCBI Taxonomy" id="38875"/>
    <lineage>
        <taxon>Bacteria</taxon>
        <taxon>Bacillati</taxon>
        <taxon>Bacillota</taxon>
        <taxon>Bacilli</taxon>
        <taxon>Bacillales</taxon>
        <taxon>Bacillaceae</taxon>
        <taxon>Heyndrickxia</taxon>
    </lineage>
</organism>
<dbReference type="EMBL" id="JAROYP010000014">
    <property type="protein sequence ID" value="MDH5163402.1"/>
    <property type="molecule type" value="Genomic_DNA"/>
</dbReference>
<dbReference type="Proteomes" id="UP001159179">
    <property type="component" value="Unassembled WGS sequence"/>
</dbReference>
<evidence type="ECO:0000313" key="1">
    <source>
        <dbReference type="EMBL" id="MDH5163402.1"/>
    </source>
</evidence>
<evidence type="ECO:0000313" key="2">
    <source>
        <dbReference type="Proteomes" id="UP001159179"/>
    </source>
</evidence>
<dbReference type="RefSeq" id="WP_280618106.1">
    <property type="nucleotide sequence ID" value="NZ_JAROYP010000014.1"/>
</dbReference>
<gene>
    <name evidence="1" type="ORF">P5X88_20930</name>
</gene>
<accession>A0AAW6T2T8</accession>
<proteinExistence type="predicted"/>
<protein>
    <recommendedName>
        <fullName evidence="3">LAGLIDADG homing endonuclease</fullName>
    </recommendedName>
</protein>
<evidence type="ECO:0008006" key="3">
    <source>
        <dbReference type="Google" id="ProtNLM"/>
    </source>
</evidence>
<reference evidence="1" key="1">
    <citation type="submission" date="2023-03" db="EMBL/GenBank/DDBJ databases">
        <title>Bacterial isolates from washroom surfaces on a university campus.</title>
        <authorList>
            <person name="Holman D.B."/>
            <person name="Gzyl K.E."/>
            <person name="Taheri A.E."/>
        </authorList>
    </citation>
    <scope>NUCLEOTIDE SEQUENCE</scope>
    <source>
        <strain evidence="1">RD03</strain>
    </source>
</reference>
<dbReference type="SUPFAM" id="SSF54060">
    <property type="entry name" value="His-Me finger endonucleases"/>
    <property type="match status" value="1"/>
</dbReference>
<comment type="caution">
    <text evidence="1">The sequence shown here is derived from an EMBL/GenBank/DDBJ whole genome shotgun (WGS) entry which is preliminary data.</text>
</comment>
<name>A0AAW6T2T8_9BACI</name>
<dbReference type="AlphaFoldDB" id="A0AAW6T2T8"/>
<sequence>MGVLLKITHDEHHINFTKKEINFYGYTTYTKEVWRQIKDLNWYIDENKLKKGEKTYIYTGSSKFGRYKDLHQIVMLIWYGVDKIKEAYDKRFIVEHHDNDAFNCLIENLSFASNDINIAKAHTYDKERPKLINKVAVHFFKDFESGKYQITLGFNESYTLVEDFKKTNVTAIYLLYNDDFRLVFTDVSRIVWDLLEKDSIDFSILSYIDKEIKPDIYIKIKDGQDPPVFTTIDGKPAIILSDKIRINKLAPKKDLFQKNH</sequence>